<keyword evidence="3 6" id="KW-0812">Transmembrane</keyword>
<evidence type="ECO:0000256" key="2">
    <source>
        <dbReference type="ARBA" id="ARBA00022481"/>
    </source>
</evidence>
<dbReference type="PROSITE" id="PS00409">
    <property type="entry name" value="PROKAR_NTER_METHYL"/>
    <property type="match status" value="1"/>
</dbReference>
<evidence type="ECO:0000313" key="8">
    <source>
        <dbReference type="Proteomes" id="UP001197214"/>
    </source>
</evidence>
<keyword evidence="5 6" id="KW-0472">Membrane</keyword>
<feature type="transmembrane region" description="Helical" evidence="6">
    <location>
        <begin position="12"/>
        <end position="35"/>
    </location>
</feature>
<protein>
    <submittedName>
        <fullName evidence="7">Prepilin-type N-terminal cleavage/methylation domain-containing protein</fullName>
    </submittedName>
</protein>
<dbReference type="EMBL" id="JAHWZX010000004">
    <property type="protein sequence ID" value="MBW4330319.1"/>
    <property type="molecule type" value="Genomic_DNA"/>
</dbReference>
<dbReference type="PANTHER" id="PTHR39583">
    <property type="entry name" value="TYPE II SECRETION SYSTEM PROTEIN J-RELATED"/>
    <property type="match status" value="1"/>
</dbReference>
<comment type="caution">
    <text evidence="7">The sequence shown here is derived from an EMBL/GenBank/DDBJ whole genome shotgun (WGS) entry which is preliminary data.</text>
</comment>
<evidence type="ECO:0000256" key="1">
    <source>
        <dbReference type="ARBA" id="ARBA00004167"/>
    </source>
</evidence>
<dbReference type="NCBIfam" id="TIGR02532">
    <property type="entry name" value="IV_pilin_GFxxxE"/>
    <property type="match status" value="1"/>
</dbReference>
<dbReference type="Pfam" id="PF07963">
    <property type="entry name" value="N_methyl"/>
    <property type="match status" value="1"/>
</dbReference>
<keyword evidence="2" id="KW-0488">Methylation</keyword>
<dbReference type="Proteomes" id="UP001197214">
    <property type="component" value="Unassembled WGS sequence"/>
</dbReference>
<keyword evidence="8" id="KW-1185">Reference proteome</keyword>
<dbReference type="InterPro" id="IPR012902">
    <property type="entry name" value="N_methyl_site"/>
</dbReference>
<evidence type="ECO:0000313" key="7">
    <source>
        <dbReference type="EMBL" id="MBW4330319.1"/>
    </source>
</evidence>
<accession>A0ABS6XK67</accession>
<proteinExistence type="predicted"/>
<dbReference type="Pfam" id="PF11612">
    <property type="entry name" value="T2SSJ"/>
    <property type="match status" value="1"/>
</dbReference>
<gene>
    <name evidence="7" type="ORF">KY084_05460</name>
</gene>
<organism evidence="7 8">
    <name type="scientific">Stakelama flava</name>
    <dbReference type="NCBI Taxonomy" id="2860338"/>
    <lineage>
        <taxon>Bacteria</taxon>
        <taxon>Pseudomonadati</taxon>
        <taxon>Pseudomonadota</taxon>
        <taxon>Alphaproteobacteria</taxon>
        <taxon>Sphingomonadales</taxon>
        <taxon>Sphingomonadaceae</taxon>
        <taxon>Stakelama</taxon>
    </lineage>
</organism>
<dbReference type="PANTHER" id="PTHR39583:SF2">
    <property type="entry name" value="TYPE II SECRETION SYSTEM PROTEIN J"/>
    <property type="match status" value="1"/>
</dbReference>
<dbReference type="RefSeq" id="WP_219237441.1">
    <property type="nucleotide sequence ID" value="NZ_JAHWZX010000004.1"/>
</dbReference>
<evidence type="ECO:0000256" key="4">
    <source>
        <dbReference type="ARBA" id="ARBA00022989"/>
    </source>
</evidence>
<keyword evidence="4 6" id="KW-1133">Transmembrane helix</keyword>
<evidence type="ECO:0000256" key="5">
    <source>
        <dbReference type="ARBA" id="ARBA00023136"/>
    </source>
</evidence>
<dbReference type="InterPro" id="IPR051621">
    <property type="entry name" value="T2SS_protein_J"/>
</dbReference>
<comment type="subcellular location">
    <subcellularLocation>
        <location evidence="1">Membrane</location>
        <topology evidence="1">Single-pass membrane protein</topology>
    </subcellularLocation>
</comment>
<reference evidence="7 8" key="1">
    <citation type="submission" date="2021-07" db="EMBL/GenBank/DDBJ databases">
        <title>Stakelama flava sp. nov., a novel endophytic bacterium isolated from branch of Kandelia candel.</title>
        <authorList>
            <person name="Tuo L."/>
        </authorList>
    </citation>
    <scope>NUCLEOTIDE SEQUENCE [LARGE SCALE GENOMIC DNA]</scope>
    <source>
        <strain evidence="7 8">CBK3Z-3</strain>
    </source>
</reference>
<sequence>MTMVSASGERGFTLIEVMVSLGLFALIAAAGLGLVDGVMGVQERTEGRLDRTASVQRAMFVIASDFDQISAGPIAGGGDAVSLTRAAPGLGGPPVPVQYAIANGTLLRIAGEHPQVALNDVSSGAWQFLKDGVWRDRWPIDPLDPEARPDAVAVTLQTKDGVLRRVVTLPADASRVAQ</sequence>
<name>A0ABS6XK67_9SPHN</name>
<evidence type="ECO:0000256" key="3">
    <source>
        <dbReference type="ARBA" id="ARBA00022692"/>
    </source>
</evidence>
<dbReference type="InterPro" id="IPR010055">
    <property type="entry name" value="T2SS_protein-GspJ"/>
</dbReference>
<evidence type="ECO:0000256" key="6">
    <source>
        <dbReference type="SAM" id="Phobius"/>
    </source>
</evidence>